<feature type="transmembrane region" description="Helical" evidence="9">
    <location>
        <begin position="606"/>
        <end position="624"/>
    </location>
</feature>
<feature type="transmembrane region" description="Helical" evidence="9">
    <location>
        <begin position="421"/>
        <end position="440"/>
    </location>
</feature>
<comment type="similarity">
    <text evidence="2">Belongs to the oligopeptide OPT transporter (TC 2.A.67.1) family.</text>
</comment>
<evidence type="ECO:0008006" key="12">
    <source>
        <dbReference type="Google" id="ProtNLM"/>
    </source>
</evidence>
<evidence type="ECO:0000256" key="8">
    <source>
        <dbReference type="ARBA" id="ARBA00023136"/>
    </source>
</evidence>
<comment type="caution">
    <text evidence="10">The sequence shown here is derived from an EMBL/GenBank/DDBJ whole genome shotgun (WGS) entry which is preliminary data.</text>
</comment>
<evidence type="ECO:0000256" key="4">
    <source>
        <dbReference type="ARBA" id="ARBA00022692"/>
    </source>
</evidence>
<proteinExistence type="inferred from homology"/>
<feature type="transmembrane region" description="Helical" evidence="9">
    <location>
        <begin position="654"/>
        <end position="671"/>
    </location>
</feature>
<evidence type="ECO:0000256" key="3">
    <source>
        <dbReference type="ARBA" id="ARBA00022448"/>
    </source>
</evidence>
<dbReference type="NCBIfam" id="TIGR00728">
    <property type="entry name" value="OPT_sfam"/>
    <property type="match status" value="1"/>
</dbReference>
<dbReference type="PANTHER" id="PTHR22601">
    <property type="entry name" value="ISP4 LIKE PROTEIN"/>
    <property type="match status" value="1"/>
</dbReference>
<gene>
    <name evidence="10" type="ORF">BUALT_Bualt08G0029200</name>
</gene>
<dbReference type="GO" id="GO:0035673">
    <property type="term" value="F:oligopeptide transmembrane transporter activity"/>
    <property type="evidence" value="ECO:0007669"/>
    <property type="project" value="InterPro"/>
</dbReference>
<feature type="transmembrane region" description="Helical" evidence="9">
    <location>
        <begin position="533"/>
        <end position="555"/>
    </location>
</feature>
<evidence type="ECO:0000256" key="9">
    <source>
        <dbReference type="SAM" id="Phobius"/>
    </source>
</evidence>
<organism evidence="10 11">
    <name type="scientific">Buddleja alternifolia</name>
    <dbReference type="NCBI Taxonomy" id="168488"/>
    <lineage>
        <taxon>Eukaryota</taxon>
        <taxon>Viridiplantae</taxon>
        <taxon>Streptophyta</taxon>
        <taxon>Embryophyta</taxon>
        <taxon>Tracheophyta</taxon>
        <taxon>Spermatophyta</taxon>
        <taxon>Magnoliopsida</taxon>
        <taxon>eudicotyledons</taxon>
        <taxon>Gunneridae</taxon>
        <taxon>Pentapetalae</taxon>
        <taxon>asterids</taxon>
        <taxon>lamiids</taxon>
        <taxon>Lamiales</taxon>
        <taxon>Scrophulariaceae</taxon>
        <taxon>Buddlejeae</taxon>
        <taxon>Buddleja</taxon>
    </lineage>
</organism>
<evidence type="ECO:0000256" key="1">
    <source>
        <dbReference type="ARBA" id="ARBA00004141"/>
    </source>
</evidence>
<feature type="transmembrane region" description="Helical" evidence="9">
    <location>
        <begin position="683"/>
        <end position="702"/>
    </location>
</feature>
<evidence type="ECO:0000256" key="6">
    <source>
        <dbReference type="ARBA" id="ARBA00022927"/>
    </source>
</evidence>
<evidence type="ECO:0000256" key="2">
    <source>
        <dbReference type="ARBA" id="ARBA00005484"/>
    </source>
</evidence>
<feature type="transmembrane region" description="Helical" evidence="9">
    <location>
        <begin position="157"/>
        <end position="178"/>
    </location>
</feature>
<feature type="transmembrane region" description="Helical" evidence="9">
    <location>
        <begin position="73"/>
        <end position="92"/>
    </location>
</feature>
<dbReference type="InterPro" id="IPR004813">
    <property type="entry name" value="OPT"/>
</dbReference>
<sequence length="740" mass="82942">MASFEIDTEKKGELIEDDENEQVSPIEEVRLTVPNDDDPSLPVWTFRMWFLGLLSCVLLSFLNTFFSYRTEPLIISMISVQVATLPLGRFMAKVLPTTKFGLPGFGSRQFSLNPGPFNMKEHVLISIFANAGSAFGSGSAYAVCIVDIIKAIYKRKISFLASWILVITTQVLGYGWAGIMRKYVVEPAEMWWPSSLVQVSLFRALHEKDDSKNSRARFFLIAMACSFSWYILPGYLFPTLSSISLLCLAFPKSVTAHQIGSGMNGLGIGSFTFDWSVVASYLGSPLVTPFSAIVNVAVGYVAVVYMLIPIAYWGLNVYYAKTFPMFSSDLFNSLGQTYDVNSIVNDKFEIDMPAYERQGRINLSIFFSLSYGLNFAAVVATLTHVAFFNGKEIYRRYRASHKGKSDIHTKLMKNYPDIPNWWFYATLVVSLLVSLALCIFMKKEVQLPWWWLLIAALLALIFTLPISIITATTNQTPGLNVITEYIIGYMYPGRPIANVCFKTYGYMSMSQAISFLSDFKLGHYMKIPPRSMFIVQLIGTIIAGTINIGVAWYLLTSIENICQPQFLPPNSPWTCPSDRVFFDASVIWGLVGPKRIFGPLGNYGDLNWFFLGGAVAPVLVWLCHKAFPSKTWIRLINIPVLLGATAAMPPATTLNFNSWILVGTMFNLFVFRYRKNWWQRYNYVLSAALDAGLAFMGVVLYFCLGLENISINWWGSNGEHCDLATCPTAKGILVDGCPLH</sequence>
<reference evidence="10" key="1">
    <citation type="submission" date="2019-10" db="EMBL/GenBank/DDBJ databases">
        <authorList>
            <person name="Zhang R."/>
            <person name="Pan Y."/>
            <person name="Wang J."/>
            <person name="Ma R."/>
            <person name="Yu S."/>
        </authorList>
    </citation>
    <scope>NUCLEOTIDE SEQUENCE</scope>
    <source>
        <strain evidence="10">LA-IB0</strain>
        <tissue evidence="10">Leaf</tissue>
    </source>
</reference>
<keyword evidence="6" id="KW-0653">Protein transport</keyword>
<accession>A0AAV6XAG3</accession>
<feature type="transmembrane region" description="Helical" evidence="9">
    <location>
        <begin position="46"/>
        <end position="66"/>
    </location>
</feature>
<evidence type="ECO:0000313" key="11">
    <source>
        <dbReference type="Proteomes" id="UP000826271"/>
    </source>
</evidence>
<dbReference type="GO" id="GO:0016020">
    <property type="term" value="C:membrane"/>
    <property type="evidence" value="ECO:0007669"/>
    <property type="project" value="UniProtKB-SubCell"/>
</dbReference>
<keyword evidence="3" id="KW-0813">Transport</keyword>
<dbReference type="NCBIfam" id="TIGR00727">
    <property type="entry name" value="ISP4_OPT"/>
    <property type="match status" value="1"/>
</dbReference>
<keyword evidence="5" id="KW-0571">Peptide transport</keyword>
<dbReference type="Proteomes" id="UP000826271">
    <property type="component" value="Unassembled WGS sequence"/>
</dbReference>
<dbReference type="InterPro" id="IPR004648">
    <property type="entry name" value="Oligpept_transpt"/>
</dbReference>
<keyword evidence="11" id="KW-1185">Reference proteome</keyword>
<dbReference type="Pfam" id="PF03169">
    <property type="entry name" value="OPT"/>
    <property type="match status" value="1"/>
</dbReference>
<feature type="transmembrane region" description="Helical" evidence="9">
    <location>
        <begin position="365"/>
        <end position="388"/>
    </location>
</feature>
<keyword evidence="4 9" id="KW-0812">Transmembrane</keyword>
<comment type="subcellular location">
    <subcellularLocation>
        <location evidence="1">Membrane</location>
        <topology evidence="1">Multi-pass membrane protein</topology>
    </subcellularLocation>
</comment>
<evidence type="ECO:0000256" key="7">
    <source>
        <dbReference type="ARBA" id="ARBA00022989"/>
    </source>
</evidence>
<feature type="transmembrane region" description="Helical" evidence="9">
    <location>
        <begin position="292"/>
        <end position="315"/>
    </location>
</feature>
<feature type="transmembrane region" description="Helical" evidence="9">
    <location>
        <begin position="123"/>
        <end position="145"/>
    </location>
</feature>
<dbReference type="EMBL" id="WHWC01000008">
    <property type="protein sequence ID" value="KAG8377401.1"/>
    <property type="molecule type" value="Genomic_DNA"/>
</dbReference>
<protein>
    <recommendedName>
        <fullName evidence="12">Oligopeptide transporter 4</fullName>
    </recommendedName>
</protein>
<keyword evidence="7 9" id="KW-1133">Transmembrane helix</keyword>
<name>A0AAV6XAG3_9LAMI</name>
<keyword evidence="8 9" id="KW-0472">Membrane</keyword>
<feature type="transmembrane region" description="Helical" evidence="9">
    <location>
        <begin position="447"/>
        <end position="469"/>
    </location>
</feature>
<dbReference type="GO" id="GO:0015031">
    <property type="term" value="P:protein transport"/>
    <property type="evidence" value="ECO:0007669"/>
    <property type="project" value="UniProtKB-KW"/>
</dbReference>
<evidence type="ECO:0000313" key="10">
    <source>
        <dbReference type="EMBL" id="KAG8377401.1"/>
    </source>
</evidence>
<evidence type="ECO:0000256" key="5">
    <source>
        <dbReference type="ARBA" id="ARBA00022856"/>
    </source>
</evidence>
<dbReference type="AlphaFoldDB" id="A0AAV6XAG3"/>